<gene>
    <name evidence="2" type="ORF">HKD24_15030</name>
</gene>
<dbReference type="Gene3D" id="2.60.120.200">
    <property type="match status" value="1"/>
</dbReference>
<feature type="domain" description="SGNH hydrolase-type esterase" evidence="1">
    <location>
        <begin position="341"/>
        <end position="503"/>
    </location>
</feature>
<dbReference type="Gene3D" id="3.40.50.1110">
    <property type="entry name" value="SGNH hydrolase"/>
    <property type="match status" value="1"/>
</dbReference>
<dbReference type="Proteomes" id="UP000623107">
    <property type="component" value="Unassembled WGS sequence"/>
</dbReference>
<evidence type="ECO:0000313" key="2">
    <source>
        <dbReference type="EMBL" id="MBF0860483.1"/>
    </source>
</evidence>
<feature type="non-terminal residue" evidence="2">
    <location>
        <position position="1"/>
    </location>
</feature>
<comment type="caution">
    <text evidence="2">The sequence shown here is derived from an EMBL/GenBank/DDBJ whole genome shotgun (WGS) entry which is preliminary data.</text>
</comment>
<proteinExistence type="predicted"/>
<sequence length="519" mass="53918">AAELYATGDVWQSGGEAHTCLYPNANSAIWKADLGVAQRPGDQFAASLAAAYGTTRQVSTYAGPLLDVIAVRSSGSVVISIGQDADGFLSRVDLTAARAGVASGTPLYVVKIYDQSGNGHHLTATYYDGTAGSVSPANLPHIGERHHGRLDLVSWSPEPAGPQPLNIASSLNLSAGSATALLYGAVSSCNCPLYTTYSLFGLGSSDGQAVTLGMGSGVESGRLAFSDFKPATVLASSSRTLNVHHGLIGVTFGGSDSLTLHVPTIYPSGQAISLGSGFSSRQFVGGVLGGAPAGTGNSGALQFSGLVLLNATASDADLKAASIEACRLYDWTPQIRDRLDCFGSSTTQGYLNQDGWCWPQMLADYLSRPFEVRSVSVAGSTAADFLKYTIANMVADAADPAQPRRKHAITWYGNNDVNGGQSIATIVANNAAIHQKLRAAGYQKIFILGQYNTGLNAAIRQAVAAGTIDADAFIDPWSAPPMSNHADMALYHDGTHPTEAADRLAASFIASAINAHLEN</sequence>
<organism evidence="2 3">
    <name type="scientific">Gluconobacter vitians</name>
    <dbReference type="NCBI Taxonomy" id="2728102"/>
    <lineage>
        <taxon>Bacteria</taxon>
        <taxon>Pseudomonadati</taxon>
        <taxon>Pseudomonadota</taxon>
        <taxon>Alphaproteobacteria</taxon>
        <taxon>Acetobacterales</taxon>
        <taxon>Acetobacteraceae</taxon>
        <taxon>Gluconobacter</taxon>
    </lineage>
</organism>
<dbReference type="EMBL" id="JABCQG010000064">
    <property type="protein sequence ID" value="MBF0860483.1"/>
    <property type="molecule type" value="Genomic_DNA"/>
</dbReference>
<keyword evidence="3" id="KW-1185">Reference proteome</keyword>
<dbReference type="InterPro" id="IPR013830">
    <property type="entry name" value="SGNH_hydro"/>
</dbReference>
<reference evidence="2" key="2">
    <citation type="submission" date="2020-11" db="EMBL/GenBank/DDBJ databases">
        <title>Description of novel Gluconobacter species.</title>
        <authorList>
            <person name="Cleenwerck I."/>
            <person name="Cnockaert M."/>
            <person name="Borremans W."/>
            <person name="Wieme A.D."/>
            <person name="De Vuyst L."/>
            <person name="Vandamme P."/>
        </authorList>
    </citation>
    <scope>NUCLEOTIDE SEQUENCE</scope>
    <source>
        <strain evidence="2">LMG 31484</strain>
    </source>
</reference>
<dbReference type="CDD" id="cd00229">
    <property type="entry name" value="SGNH_hydrolase"/>
    <property type="match status" value="1"/>
</dbReference>
<reference evidence="2" key="1">
    <citation type="submission" date="2020-04" db="EMBL/GenBank/DDBJ databases">
        <authorList>
            <person name="Sombolestani A."/>
        </authorList>
    </citation>
    <scope>NUCLEOTIDE SEQUENCE</scope>
    <source>
        <strain evidence="2">LMG 31484</strain>
    </source>
</reference>
<dbReference type="InterPro" id="IPR036514">
    <property type="entry name" value="SGNH_hydro_sf"/>
</dbReference>
<dbReference type="RefSeq" id="WP_228124487.1">
    <property type="nucleotide sequence ID" value="NZ_JABCQG010000064.1"/>
</dbReference>
<dbReference type="Pfam" id="PF13472">
    <property type="entry name" value="Lipase_GDSL_2"/>
    <property type="match status" value="1"/>
</dbReference>
<accession>A0ABR9Y968</accession>
<name>A0ABR9Y968_9PROT</name>
<protein>
    <recommendedName>
        <fullName evidence="1">SGNH hydrolase-type esterase domain-containing protein</fullName>
    </recommendedName>
</protein>
<evidence type="ECO:0000313" key="3">
    <source>
        <dbReference type="Proteomes" id="UP000623107"/>
    </source>
</evidence>
<dbReference type="SUPFAM" id="SSF52266">
    <property type="entry name" value="SGNH hydrolase"/>
    <property type="match status" value="1"/>
</dbReference>
<evidence type="ECO:0000259" key="1">
    <source>
        <dbReference type="Pfam" id="PF13472"/>
    </source>
</evidence>